<evidence type="ECO:0000256" key="3">
    <source>
        <dbReference type="ARBA" id="ARBA00022989"/>
    </source>
</evidence>
<evidence type="ECO:0000256" key="1">
    <source>
        <dbReference type="ARBA" id="ARBA00004167"/>
    </source>
</evidence>
<evidence type="ECO:0000256" key="5">
    <source>
        <dbReference type="SAM" id="SignalP"/>
    </source>
</evidence>
<dbReference type="InterPro" id="IPR037682">
    <property type="entry name" value="TonB_C"/>
</dbReference>
<dbReference type="Gene3D" id="3.30.1150.10">
    <property type="match status" value="1"/>
</dbReference>
<evidence type="ECO:0000313" key="8">
    <source>
        <dbReference type="Proteomes" id="UP001355206"/>
    </source>
</evidence>
<dbReference type="InterPro" id="IPR006260">
    <property type="entry name" value="TonB/TolA_C"/>
</dbReference>
<evidence type="ECO:0000256" key="4">
    <source>
        <dbReference type="ARBA" id="ARBA00023136"/>
    </source>
</evidence>
<dbReference type="SUPFAM" id="SSF74653">
    <property type="entry name" value="TolA/TonB C-terminal domain"/>
    <property type="match status" value="1"/>
</dbReference>
<comment type="caution">
    <text evidence="7">The sequence shown here is derived from an EMBL/GenBank/DDBJ whole genome shotgun (WGS) entry which is preliminary data.</text>
</comment>
<organism evidence="7 8">
    <name type="scientific">Methylobacterium oryzae</name>
    <dbReference type="NCBI Taxonomy" id="334852"/>
    <lineage>
        <taxon>Bacteria</taxon>
        <taxon>Pseudomonadati</taxon>
        <taxon>Pseudomonadota</taxon>
        <taxon>Alphaproteobacteria</taxon>
        <taxon>Hyphomicrobiales</taxon>
        <taxon>Methylobacteriaceae</taxon>
        <taxon>Methylobacterium</taxon>
    </lineage>
</organism>
<proteinExistence type="predicted"/>
<protein>
    <submittedName>
        <fullName evidence="7">Energy transducer TonB</fullName>
    </submittedName>
</protein>
<name>A0ABU7TJH8_9HYPH</name>
<dbReference type="PROSITE" id="PS52015">
    <property type="entry name" value="TONB_CTD"/>
    <property type="match status" value="1"/>
</dbReference>
<keyword evidence="4" id="KW-0472">Membrane</keyword>
<dbReference type="RefSeq" id="WP_331300760.1">
    <property type="nucleotide sequence ID" value="NZ_MLCA01000001.1"/>
</dbReference>
<feature type="signal peptide" evidence="5">
    <location>
        <begin position="1"/>
        <end position="24"/>
    </location>
</feature>
<reference evidence="7 8" key="1">
    <citation type="journal article" date="2012" name="Genet. Mol. Biol.">
        <title>Analysis of 16S rRNA and mxaF genes revealing insights into Methylobacterium niche-specific plant association.</title>
        <authorList>
            <person name="Dourado M.N."/>
            <person name="Andreote F.D."/>
            <person name="Dini-Andreote F."/>
            <person name="Conti R."/>
            <person name="Araujo J.M."/>
            <person name="Araujo W.L."/>
        </authorList>
    </citation>
    <scope>NUCLEOTIDE SEQUENCE [LARGE SCALE GENOMIC DNA]</scope>
    <source>
        <strain evidence="7 8">TC3-10</strain>
    </source>
</reference>
<feature type="domain" description="TonB C-terminal" evidence="6">
    <location>
        <begin position="34"/>
        <end position="126"/>
    </location>
</feature>
<evidence type="ECO:0000256" key="2">
    <source>
        <dbReference type="ARBA" id="ARBA00022692"/>
    </source>
</evidence>
<evidence type="ECO:0000313" key="7">
    <source>
        <dbReference type="EMBL" id="MEE7489512.1"/>
    </source>
</evidence>
<dbReference type="NCBIfam" id="TIGR01352">
    <property type="entry name" value="tonB_Cterm"/>
    <property type="match status" value="1"/>
</dbReference>
<feature type="chain" id="PRO_5045293872" evidence="5">
    <location>
        <begin position="25"/>
        <end position="126"/>
    </location>
</feature>
<gene>
    <name evidence="7" type="ORF">MOTC310_03115</name>
</gene>
<keyword evidence="3" id="KW-1133">Transmembrane helix</keyword>
<keyword evidence="5" id="KW-0732">Signal</keyword>
<dbReference type="Proteomes" id="UP001355206">
    <property type="component" value="Unassembled WGS sequence"/>
</dbReference>
<accession>A0ABU7TJH8</accession>
<dbReference type="EMBL" id="MLCA01000001">
    <property type="protein sequence ID" value="MEE7489512.1"/>
    <property type="molecule type" value="Genomic_DNA"/>
</dbReference>
<dbReference type="Pfam" id="PF13103">
    <property type="entry name" value="TonB_2"/>
    <property type="match status" value="1"/>
</dbReference>
<evidence type="ECO:0000259" key="6">
    <source>
        <dbReference type="PROSITE" id="PS52015"/>
    </source>
</evidence>
<comment type="subcellular location">
    <subcellularLocation>
        <location evidence="1">Membrane</location>
        <topology evidence="1">Single-pass membrane protein</topology>
    </subcellularLocation>
</comment>
<keyword evidence="8" id="KW-1185">Reference proteome</keyword>
<keyword evidence="2" id="KW-0812">Transmembrane</keyword>
<sequence>MSPRVVISAAVVFGLSLAPGAAGAGAAPGPAARAWLSDLVTRIDAADRAERRPGPGRGRGTVVVHVQIAADGAVQAAEVEESSGSPKLDQRALRAVQGISPAPVPPAALLGGTGTVDLSIPVELGR</sequence>